<proteinExistence type="predicted"/>
<evidence type="ECO:0000313" key="3">
    <source>
        <dbReference type="Proteomes" id="UP000192917"/>
    </source>
</evidence>
<reference evidence="2 3" key="1">
    <citation type="submission" date="2017-04" db="EMBL/GenBank/DDBJ databases">
        <authorList>
            <person name="Afonso C.L."/>
            <person name="Miller P.J."/>
            <person name="Scott M.A."/>
            <person name="Spackman E."/>
            <person name="Goraichik I."/>
            <person name="Dimitrov K.M."/>
            <person name="Suarez D.L."/>
            <person name="Swayne D.E."/>
        </authorList>
    </citation>
    <scope>NUCLEOTIDE SEQUENCE [LARGE SCALE GENOMIC DNA]</scope>
    <source>
        <strain evidence="2 3">USBA 355</strain>
    </source>
</reference>
<dbReference type="EMBL" id="FWZX01000041">
    <property type="protein sequence ID" value="SMF80097.1"/>
    <property type="molecule type" value="Genomic_DNA"/>
</dbReference>
<evidence type="ECO:0000256" key="1">
    <source>
        <dbReference type="ARBA" id="ARBA00022679"/>
    </source>
</evidence>
<dbReference type="PANTHER" id="PTHR12788">
    <property type="entry name" value="PROTEIN-TYROSINE SULFOTRANSFERASE 2"/>
    <property type="match status" value="1"/>
</dbReference>
<evidence type="ECO:0000313" key="2">
    <source>
        <dbReference type="EMBL" id="SMF80097.1"/>
    </source>
</evidence>
<dbReference type="SUPFAM" id="SSF52540">
    <property type="entry name" value="P-loop containing nucleoside triphosphate hydrolases"/>
    <property type="match status" value="1"/>
</dbReference>
<dbReference type="STRING" id="560819.SAMN05428998_1412"/>
<dbReference type="Proteomes" id="UP000192917">
    <property type="component" value="Unassembled WGS sequence"/>
</dbReference>
<organism evidence="2 3">
    <name type="scientific">Tistlia consotensis USBA 355</name>
    <dbReference type="NCBI Taxonomy" id="560819"/>
    <lineage>
        <taxon>Bacteria</taxon>
        <taxon>Pseudomonadati</taxon>
        <taxon>Pseudomonadota</taxon>
        <taxon>Alphaproteobacteria</taxon>
        <taxon>Rhodospirillales</taxon>
        <taxon>Rhodovibrionaceae</taxon>
        <taxon>Tistlia</taxon>
    </lineage>
</organism>
<dbReference type="Pfam" id="PF13469">
    <property type="entry name" value="Sulfotransfer_3"/>
    <property type="match status" value="1"/>
</dbReference>
<protein>
    <submittedName>
        <fullName evidence="2">Sulfotransferase family protein</fullName>
    </submittedName>
</protein>
<dbReference type="Gene3D" id="3.40.50.300">
    <property type="entry name" value="P-loop containing nucleotide triphosphate hydrolases"/>
    <property type="match status" value="1"/>
</dbReference>
<name>A0A1Y6CWK5_9PROT</name>
<gene>
    <name evidence="2" type="ORF">SAMN05428998_1412</name>
</gene>
<sequence length="303" mass="34972">MSLPLILVSQQSRSGGTLFSQLLDAHPALLVHPHELTIGWPSKIRWPEIDPDDDPDRLFRQISNPRLASLAELGYRKTGKAAQAGERVPFCYDRNRHLQAFRAELPAPPRSRRAVIDAYLDSLFRVWRRNSRTGRPSYYAGFVPELGSKSASVEQFFADYPRGRLVSIVRDPADWLVSRRAHTKGGEQRHSDLEREMALWNKMARAARRHRRHYRERFFLLRFERLVDDRERVMRHFAAWAGVDWSDRLLEPTFDGQPVAANTNFNSLAGVSERRLVLPPGELERVRALTRAEAERLEPAFSV</sequence>
<accession>A0A1Y6CWK5</accession>
<dbReference type="InterPro" id="IPR027417">
    <property type="entry name" value="P-loop_NTPase"/>
</dbReference>
<dbReference type="GO" id="GO:0008476">
    <property type="term" value="F:protein-tyrosine sulfotransferase activity"/>
    <property type="evidence" value="ECO:0007669"/>
    <property type="project" value="InterPro"/>
</dbReference>
<keyword evidence="1 2" id="KW-0808">Transferase</keyword>
<keyword evidence="3" id="KW-1185">Reference proteome</keyword>
<dbReference type="PANTHER" id="PTHR12788:SF10">
    <property type="entry name" value="PROTEIN-TYROSINE SULFOTRANSFERASE"/>
    <property type="match status" value="1"/>
</dbReference>
<dbReference type="AlphaFoldDB" id="A0A1Y6CWK5"/>
<dbReference type="InterPro" id="IPR026634">
    <property type="entry name" value="TPST-like"/>
</dbReference>
<dbReference type="RefSeq" id="WP_159460368.1">
    <property type="nucleotide sequence ID" value="NZ_FWZX01000041.1"/>
</dbReference>